<dbReference type="GO" id="GO:0006508">
    <property type="term" value="P:proteolysis"/>
    <property type="evidence" value="ECO:0007669"/>
    <property type="project" value="InterPro"/>
</dbReference>
<dbReference type="InterPro" id="IPR013320">
    <property type="entry name" value="ConA-like_dom_sf"/>
</dbReference>
<evidence type="ECO:0000313" key="2">
    <source>
        <dbReference type="EMBL" id="MBB6733003.1"/>
    </source>
</evidence>
<sequence>MSNARIPNHRPRLTAGSDRVQASSYGWTSSNWSGYALSGAKGAFRRVSACWTVPFVRPSSSPSYSSAWIGIDGFNNSSLIQTGTGHDYVNGKAYYYAWWEILPAAATLIRLPVHPGDRIQAVIARISRSRWSIVLRNRTRNWTFRTIRRYNGPQSSAEWVVEAPQVGTSLSRLASLSPVPFSRCRVNGRNPRLTLGERGVMVRDNRVISIPTRPNGEGDAFVVKGTQTTHSPSYAYVGKPILNPRPR</sequence>
<dbReference type="InterPro" id="IPR038656">
    <property type="entry name" value="Peptidase_G1_sf"/>
</dbReference>
<feature type="active site" description="Proton acceptor" evidence="1">
    <location>
        <position position="162"/>
    </location>
</feature>
<keyword evidence="3" id="KW-1185">Reference proteome</keyword>
<accession>A0A7X0SN05</accession>
<gene>
    <name evidence="2" type="ORF">H7C18_18975</name>
</gene>
<dbReference type="PANTHER" id="PTHR37536:SF1">
    <property type="entry name" value="ASPERGILLOPEPSIN, PUTAITVE (AFU_ORTHOLOGUE AFUA_7G01200)"/>
    <property type="match status" value="1"/>
</dbReference>
<dbReference type="Proteomes" id="UP000564644">
    <property type="component" value="Unassembled WGS sequence"/>
</dbReference>
<proteinExistence type="predicted"/>
<dbReference type="PANTHER" id="PTHR37536">
    <property type="entry name" value="PUTATIVE (AFU_ORTHOLOGUE AFUA_3G02970)-RELATED"/>
    <property type="match status" value="1"/>
</dbReference>
<dbReference type="SUPFAM" id="SSF49899">
    <property type="entry name" value="Concanavalin A-like lectins/glucanases"/>
    <property type="match status" value="1"/>
</dbReference>
<dbReference type="CDD" id="cd13426">
    <property type="entry name" value="Peptidase_G1"/>
    <property type="match status" value="1"/>
</dbReference>
<dbReference type="GO" id="GO:0070007">
    <property type="term" value="F:glutamic-type endopeptidase activity"/>
    <property type="evidence" value="ECO:0007669"/>
    <property type="project" value="InterPro"/>
</dbReference>
<reference evidence="2 3" key="1">
    <citation type="submission" date="2020-08" db="EMBL/GenBank/DDBJ databases">
        <title>Cohnella phylogeny.</title>
        <authorList>
            <person name="Dunlap C."/>
        </authorList>
    </citation>
    <scope>NUCLEOTIDE SEQUENCE [LARGE SCALE GENOMIC DNA]</scope>
    <source>
        <strain evidence="2 3">CBP 2801</strain>
    </source>
</reference>
<name>A0A7X0SN05_9BACL</name>
<dbReference type="Gene3D" id="2.60.120.700">
    <property type="entry name" value="Peptidase G1"/>
    <property type="match status" value="1"/>
</dbReference>
<evidence type="ECO:0000256" key="1">
    <source>
        <dbReference type="PIRSR" id="PIRSR600250-50"/>
    </source>
</evidence>
<dbReference type="EMBL" id="JACJVO010000024">
    <property type="protein sequence ID" value="MBB6733003.1"/>
    <property type="molecule type" value="Genomic_DNA"/>
</dbReference>
<dbReference type="AlphaFoldDB" id="A0A7X0SN05"/>
<evidence type="ECO:0000313" key="3">
    <source>
        <dbReference type="Proteomes" id="UP000564644"/>
    </source>
</evidence>
<dbReference type="InterPro" id="IPR000250">
    <property type="entry name" value="Peptidase_G1"/>
</dbReference>
<protein>
    <recommendedName>
        <fullName evidence="4">Peptidase A4 family protein</fullName>
    </recommendedName>
</protein>
<evidence type="ECO:0008006" key="4">
    <source>
        <dbReference type="Google" id="ProtNLM"/>
    </source>
</evidence>
<dbReference type="Pfam" id="PF01828">
    <property type="entry name" value="Peptidase_A4"/>
    <property type="match status" value="1"/>
</dbReference>
<dbReference type="RefSeq" id="WP_185130667.1">
    <property type="nucleotide sequence ID" value="NZ_JACJVO010000024.1"/>
</dbReference>
<comment type="caution">
    <text evidence="2">The sequence shown here is derived from an EMBL/GenBank/DDBJ whole genome shotgun (WGS) entry which is preliminary data.</text>
</comment>
<organism evidence="2 3">
    <name type="scientific">Cohnella zeiphila</name>
    <dbReference type="NCBI Taxonomy" id="2761120"/>
    <lineage>
        <taxon>Bacteria</taxon>
        <taxon>Bacillati</taxon>
        <taxon>Bacillota</taxon>
        <taxon>Bacilli</taxon>
        <taxon>Bacillales</taxon>
        <taxon>Paenibacillaceae</taxon>
        <taxon>Cohnella</taxon>
    </lineage>
</organism>